<organism evidence="4 5">
    <name type="scientific">Phlebotomus papatasi</name>
    <name type="common">Sandfly</name>
    <dbReference type="NCBI Taxonomy" id="29031"/>
    <lineage>
        <taxon>Eukaryota</taxon>
        <taxon>Metazoa</taxon>
        <taxon>Ecdysozoa</taxon>
        <taxon>Arthropoda</taxon>
        <taxon>Hexapoda</taxon>
        <taxon>Insecta</taxon>
        <taxon>Pterygota</taxon>
        <taxon>Neoptera</taxon>
        <taxon>Endopterygota</taxon>
        <taxon>Diptera</taxon>
        <taxon>Nematocera</taxon>
        <taxon>Psychodoidea</taxon>
        <taxon>Psychodidae</taxon>
        <taxon>Phlebotomus</taxon>
        <taxon>Phlebotomus</taxon>
    </lineage>
</organism>
<evidence type="ECO:0000313" key="4">
    <source>
        <dbReference type="EnsemblMetazoa" id="PPAI010739-PA"/>
    </source>
</evidence>
<proteinExistence type="predicted"/>
<dbReference type="Pfam" id="PF00779">
    <property type="entry name" value="BTK"/>
    <property type="match status" value="1"/>
</dbReference>
<dbReference type="Proteomes" id="UP000092462">
    <property type="component" value="Unassembled WGS sequence"/>
</dbReference>
<dbReference type="EMBL" id="AJVK01008554">
    <property type="status" value="NOT_ANNOTATED_CDS"/>
    <property type="molecule type" value="Genomic_DNA"/>
</dbReference>
<dbReference type="InterPro" id="IPR001562">
    <property type="entry name" value="Znf_Btk_motif"/>
</dbReference>
<keyword evidence="5" id="KW-1185">Reference proteome</keyword>
<dbReference type="PROSITE" id="PS51113">
    <property type="entry name" value="ZF_BTK"/>
    <property type="match status" value="1"/>
</dbReference>
<dbReference type="Pfam" id="PF00169">
    <property type="entry name" value="PH"/>
    <property type="match status" value="1"/>
</dbReference>
<evidence type="ECO:0000256" key="3">
    <source>
        <dbReference type="ARBA" id="ARBA00022833"/>
    </source>
</evidence>
<keyword evidence="3" id="KW-0862">Zinc</keyword>
<dbReference type="EnsemblMetazoa" id="PPAI010739-RA">
    <property type="protein sequence ID" value="PPAI010739-PA"/>
    <property type="gene ID" value="PPAI010739"/>
</dbReference>
<dbReference type="EMBL" id="AJVK01008555">
    <property type="status" value="NOT_ANNOTATED_CDS"/>
    <property type="molecule type" value="Genomic_DNA"/>
</dbReference>
<keyword evidence="2" id="KW-0863">Zinc-finger</keyword>
<dbReference type="InterPro" id="IPR011993">
    <property type="entry name" value="PH-like_dom_sf"/>
</dbReference>
<reference evidence="4" key="1">
    <citation type="submission" date="2022-08" db="UniProtKB">
        <authorList>
            <consortium name="EnsemblMetazoa"/>
        </authorList>
    </citation>
    <scope>IDENTIFICATION</scope>
    <source>
        <strain evidence="4">Israel</strain>
    </source>
</reference>
<dbReference type="VEuPathDB" id="VectorBase:PPAPM1_011216"/>
<dbReference type="GO" id="GO:0035556">
    <property type="term" value="P:intracellular signal transduction"/>
    <property type="evidence" value="ECO:0007669"/>
    <property type="project" value="InterPro"/>
</dbReference>
<protein>
    <submittedName>
        <fullName evidence="4">Uncharacterized protein</fullName>
    </submittedName>
</protein>
<sequence>MPEILRHLTQISWADLTKRRERGRVNIKGIRVVELASLNVEGGDPIAPEGYPFQIGYCETTDGGSSTETQYTLYLVANSEKERHEWIKVLRTVCDDNPKSYRYHLGLWLGRKWSCCRGVSKSDLGCQVTTNWSEPNNNPSKSSTSLQCNL</sequence>
<dbReference type="GO" id="GO:0008270">
    <property type="term" value="F:zinc ion binding"/>
    <property type="evidence" value="ECO:0007669"/>
    <property type="project" value="UniProtKB-KW"/>
</dbReference>
<keyword evidence="1" id="KW-0479">Metal-binding</keyword>
<dbReference type="InterPro" id="IPR001849">
    <property type="entry name" value="PH_domain"/>
</dbReference>
<name>A0A1B0DQE8_PHLPP</name>
<evidence type="ECO:0000256" key="2">
    <source>
        <dbReference type="ARBA" id="ARBA00022771"/>
    </source>
</evidence>
<dbReference type="AlphaFoldDB" id="A0A1B0DQE8"/>
<dbReference type="PROSITE" id="PS50003">
    <property type="entry name" value="PH_DOMAIN"/>
    <property type="match status" value="1"/>
</dbReference>
<dbReference type="Gene3D" id="2.30.29.30">
    <property type="entry name" value="Pleckstrin-homology domain (PH domain)/Phosphotyrosine-binding domain (PTB)"/>
    <property type="match status" value="1"/>
</dbReference>
<evidence type="ECO:0000313" key="5">
    <source>
        <dbReference type="Proteomes" id="UP000092462"/>
    </source>
</evidence>
<dbReference type="VEuPathDB" id="VectorBase:PPAI010739"/>
<dbReference type="SUPFAM" id="SSF50729">
    <property type="entry name" value="PH domain-like"/>
    <property type="match status" value="1"/>
</dbReference>
<accession>A0A1B0DQE8</accession>
<evidence type="ECO:0000256" key="1">
    <source>
        <dbReference type="ARBA" id="ARBA00022723"/>
    </source>
</evidence>